<comment type="caution">
    <text evidence="1">The sequence shown here is derived from an EMBL/GenBank/DDBJ whole genome shotgun (WGS) entry which is preliminary data.</text>
</comment>
<name>A0ABR5AUG3_BACBA</name>
<gene>
    <name evidence="1" type="ORF">SD77_3935</name>
</gene>
<keyword evidence="2" id="KW-1185">Reference proteome</keyword>
<evidence type="ECO:0000313" key="1">
    <source>
        <dbReference type="EMBL" id="KIL78255.1"/>
    </source>
</evidence>
<proteinExistence type="predicted"/>
<protein>
    <recommendedName>
        <fullName evidence="3">Secreted protein</fullName>
    </recommendedName>
</protein>
<sequence length="51" mass="6019">MNAPGLFFSFHSLLAFAESVPKSYLLHEWVVQKENQRHCCKALQNWRRKGD</sequence>
<dbReference type="Proteomes" id="UP000031982">
    <property type="component" value="Unassembled WGS sequence"/>
</dbReference>
<evidence type="ECO:0000313" key="2">
    <source>
        <dbReference type="Proteomes" id="UP000031982"/>
    </source>
</evidence>
<dbReference type="EMBL" id="JXLP01000009">
    <property type="protein sequence ID" value="KIL78255.1"/>
    <property type="molecule type" value="Genomic_DNA"/>
</dbReference>
<organism evidence="1 2">
    <name type="scientific">Bacillus badius</name>
    <dbReference type="NCBI Taxonomy" id="1455"/>
    <lineage>
        <taxon>Bacteria</taxon>
        <taxon>Bacillati</taxon>
        <taxon>Bacillota</taxon>
        <taxon>Bacilli</taxon>
        <taxon>Bacillales</taxon>
        <taxon>Bacillaceae</taxon>
        <taxon>Pseudobacillus</taxon>
    </lineage>
</organism>
<accession>A0ABR5AUG3</accession>
<reference evidence="1 2" key="1">
    <citation type="submission" date="2015-01" db="EMBL/GenBank/DDBJ databases">
        <title>Genome Assembly of Bacillus badius MTCC 1458.</title>
        <authorList>
            <person name="Verma A."/>
            <person name="Khatri I."/>
            <person name="Mual P."/>
            <person name="Subramanian S."/>
            <person name="Krishnamurthi S."/>
        </authorList>
    </citation>
    <scope>NUCLEOTIDE SEQUENCE [LARGE SCALE GENOMIC DNA]</scope>
    <source>
        <strain evidence="1 2">MTCC 1458</strain>
    </source>
</reference>
<evidence type="ECO:0008006" key="3">
    <source>
        <dbReference type="Google" id="ProtNLM"/>
    </source>
</evidence>